<accession>A0A0N4W6H0</accession>
<dbReference type="EMBL" id="UZAF01016369">
    <property type="protein sequence ID" value="VDO26626.1"/>
    <property type="molecule type" value="Genomic_DNA"/>
</dbReference>
<evidence type="ECO:0000313" key="3">
    <source>
        <dbReference type="Proteomes" id="UP000268014"/>
    </source>
</evidence>
<evidence type="ECO:0000313" key="2">
    <source>
        <dbReference type="EMBL" id="VDO26626.1"/>
    </source>
</evidence>
<organism evidence="4">
    <name type="scientific">Haemonchus placei</name>
    <name type="common">Barber's pole worm</name>
    <dbReference type="NCBI Taxonomy" id="6290"/>
    <lineage>
        <taxon>Eukaryota</taxon>
        <taxon>Metazoa</taxon>
        <taxon>Ecdysozoa</taxon>
        <taxon>Nematoda</taxon>
        <taxon>Chromadorea</taxon>
        <taxon>Rhabditida</taxon>
        <taxon>Rhabditina</taxon>
        <taxon>Rhabditomorpha</taxon>
        <taxon>Strongyloidea</taxon>
        <taxon>Trichostrongylidae</taxon>
        <taxon>Haemonchus</taxon>
    </lineage>
</organism>
<dbReference type="WBParaSite" id="HPLM_0000564801-mRNA-1">
    <property type="protein sequence ID" value="HPLM_0000564801-mRNA-1"/>
    <property type="gene ID" value="HPLM_0000564801"/>
</dbReference>
<feature type="chain" id="PRO_5043123435" evidence="1">
    <location>
        <begin position="16"/>
        <end position="138"/>
    </location>
</feature>
<evidence type="ECO:0000313" key="4">
    <source>
        <dbReference type="WBParaSite" id="HPLM_0000564801-mRNA-1"/>
    </source>
</evidence>
<sequence length="138" mass="15470">MMLIILTVFLPVVRLETEERLENCQALKETTVPLKNLSDSLKEELEKDSAPKSCDIDGIATYYIGSPDTSNKLLFTAVCISAKELKESPYCYNTTSTNGIFSGSKISEERFKSFYGNCSNDLEIELEQMTSETEILSE</sequence>
<name>A0A0N4W6H0_HAEPC</name>
<dbReference type="AlphaFoldDB" id="A0A0N4W6H0"/>
<dbReference type="OMA" id="QFIAGCA"/>
<gene>
    <name evidence="2" type="ORF">HPLM_LOCUS5640</name>
</gene>
<feature type="signal peptide" evidence="1">
    <location>
        <begin position="1"/>
        <end position="15"/>
    </location>
</feature>
<protein>
    <submittedName>
        <fullName evidence="4">Salivary lipocalin</fullName>
    </submittedName>
</protein>
<proteinExistence type="predicted"/>
<reference evidence="2 3" key="2">
    <citation type="submission" date="2018-11" db="EMBL/GenBank/DDBJ databases">
        <authorList>
            <consortium name="Pathogen Informatics"/>
        </authorList>
    </citation>
    <scope>NUCLEOTIDE SEQUENCE [LARGE SCALE GENOMIC DNA]</scope>
    <source>
        <strain evidence="2 3">MHpl1</strain>
    </source>
</reference>
<evidence type="ECO:0000256" key="1">
    <source>
        <dbReference type="SAM" id="SignalP"/>
    </source>
</evidence>
<dbReference type="OrthoDB" id="10546138at2759"/>
<keyword evidence="3" id="KW-1185">Reference proteome</keyword>
<reference evidence="4" key="1">
    <citation type="submission" date="2017-02" db="UniProtKB">
        <authorList>
            <consortium name="WormBaseParasite"/>
        </authorList>
    </citation>
    <scope>IDENTIFICATION</scope>
</reference>
<dbReference type="Proteomes" id="UP000268014">
    <property type="component" value="Unassembled WGS sequence"/>
</dbReference>
<keyword evidence="1" id="KW-0732">Signal</keyword>